<sequence length="398" mass="43563">MVSELSSTVAKTCQSGAGHIAACSILMILGFRPSRLSTQSVFEINPRCGTRENLSSAEELHADCLPRLRVAPAPFRPFPSMSSAALQSLISSTLVESLLETGLFGVYVVLFITVLYLFRSRDRRPPRIVLVGLGVQSVVCTVYWVNTLYVVLHSLGGLMDREAAGEYLDNMSIWTFPMNVALCQASALITNLLVIHRLYVVFARHILAVVPALLLLVAQTVSSAGILYMAVSANIQDKQFYEILHVSNPWIPSMLATSLLVSVYCTVSIAWKILSVRRAVKPDNRFESGNSLMTVLSTMVESAALQVASIIGQLITFRIRFVGLIVFNGSMPVLLSISTVLIYARIGLGWAYGESPSSPQTRDLLPIRFVAPIQIDSEAKLDNSVDDSKTVDVERHGQ</sequence>
<feature type="transmembrane region" description="Helical" evidence="1">
    <location>
        <begin position="206"/>
        <end position="230"/>
    </location>
</feature>
<protein>
    <submittedName>
        <fullName evidence="2">Uncharacterized protein</fullName>
    </submittedName>
</protein>
<dbReference type="EMBL" id="DF843160">
    <property type="protein sequence ID" value="GAT47105.1"/>
    <property type="molecule type" value="Genomic_DNA"/>
</dbReference>
<feature type="transmembrane region" description="Helical" evidence="1">
    <location>
        <begin position="130"/>
        <end position="152"/>
    </location>
</feature>
<feature type="transmembrane region" description="Helical" evidence="1">
    <location>
        <begin position="98"/>
        <end position="118"/>
    </location>
</feature>
<evidence type="ECO:0000313" key="3">
    <source>
        <dbReference type="Proteomes" id="UP000815677"/>
    </source>
</evidence>
<keyword evidence="1" id="KW-0812">Transmembrane</keyword>
<keyword evidence="1" id="KW-0472">Membrane</keyword>
<name>A0ABQ0L7H3_MYCCL</name>
<gene>
    <name evidence="2" type="ORF">MCHLO_04586</name>
</gene>
<organism evidence="2 3">
    <name type="scientific">Mycena chlorophos</name>
    <name type="common">Agaric fungus</name>
    <name type="synonym">Agaricus chlorophos</name>
    <dbReference type="NCBI Taxonomy" id="658473"/>
    <lineage>
        <taxon>Eukaryota</taxon>
        <taxon>Fungi</taxon>
        <taxon>Dikarya</taxon>
        <taxon>Basidiomycota</taxon>
        <taxon>Agaricomycotina</taxon>
        <taxon>Agaricomycetes</taxon>
        <taxon>Agaricomycetidae</taxon>
        <taxon>Agaricales</taxon>
        <taxon>Marasmiineae</taxon>
        <taxon>Mycenaceae</taxon>
        <taxon>Mycena</taxon>
    </lineage>
</organism>
<feature type="transmembrane region" description="Helical" evidence="1">
    <location>
        <begin position="250"/>
        <end position="271"/>
    </location>
</feature>
<proteinExistence type="predicted"/>
<dbReference type="Proteomes" id="UP000815677">
    <property type="component" value="Unassembled WGS sequence"/>
</dbReference>
<evidence type="ECO:0000256" key="1">
    <source>
        <dbReference type="SAM" id="Phobius"/>
    </source>
</evidence>
<feature type="transmembrane region" description="Helical" evidence="1">
    <location>
        <begin position="172"/>
        <end position="194"/>
    </location>
</feature>
<reference evidence="2" key="1">
    <citation type="submission" date="2014-09" db="EMBL/GenBank/DDBJ databases">
        <title>Genome sequence of the luminous mushroom Mycena chlorophos for searching fungal bioluminescence genes.</title>
        <authorList>
            <person name="Tanaka Y."/>
            <person name="Kasuga D."/>
            <person name="Oba Y."/>
            <person name="Hase S."/>
            <person name="Sato K."/>
            <person name="Oba Y."/>
            <person name="Sakakibara Y."/>
        </authorList>
    </citation>
    <scope>NUCLEOTIDE SEQUENCE</scope>
</reference>
<accession>A0ABQ0L7H3</accession>
<keyword evidence="3" id="KW-1185">Reference proteome</keyword>
<feature type="transmembrane region" description="Helical" evidence="1">
    <location>
        <begin position="321"/>
        <end position="344"/>
    </location>
</feature>
<evidence type="ECO:0000313" key="2">
    <source>
        <dbReference type="EMBL" id="GAT47105.1"/>
    </source>
</evidence>
<keyword evidence="1" id="KW-1133">Transmembrane helix</keyword>